<dbReference type="InterPro" id="IPR009091">
    <property type="entry name" value="RCC1/BLIP-II"/>
</dbReference>
<evidence type="ECO:0000256" key="4">
    <source>
        <dbReference type="ARBA" id="ARBA00022737"/>
    </source>
</evidence>
<dbReference type="Pfam" id="PF25390">
    <property type="entry name" value="WD40_RLD"/>
    <property type="match status" value="1"/>
</dbReference>
<dbReference type="AlphaFoldDB" id="A0A6L2QF67"/>
<dbReference type="InterPro" id="IPR058923">
    <property type="entry name" value="RCC1-like_dom"/>
</dbReference>
<dbReference type="CDD" id="cd00078">
    <property type="entry name" value="HECTc"/>
    <property type="match status" value="1"/>
</dbReference>
<sequence>MFCWGNTVNGELGLGGIEEEHILSPRELNFSKATNIKEIACGSYHTVIVTGDGEVYTCGSNDHGQLGHEKSHKKPAKVDSLSQYSITRASCGSDHTLVINEWGQVFSWGSDSYGQLGTGSDENNDVQLNLKMIKALATTFVIQITCGHNHNLALTQNGALYAWGCNSYGQLGIGSQSKQQQKPTLVSALAGIPIAFIACGGNHSFAVSRSGAVYGWGKNCFGQLGLSDDKDRSFPSQLKTLRSIKVKYIACGEDFSVFLTKDGGVFTCGAGMYGQLGHGSMSNEFLPRKILELMGSTVTQVSCGRRHTLAFVPSRGRVYAFGLGGAGQLGTRTVRSASTPQVVLGPWSSPGGAPVVMVGVCSEHAGNCVVRRIFSGGDHCFVSVTHKMDNVPPDDFGFFSLSTQILCITEETIEQCEKASCSDMVDQDLMSCLETVFSSQACLNCSFLLPNDEHYCCTSRNHGISLPLAEQCFSTIGKVENNGIKELISNCVVQNLLPSLVSPPDIEVLRLYLILPLYHEFDNPKNYLILHNPFGHTLLHLKPEASKIIGLWWSKTSLDYFERLIRVFKNVVTYILRKMENANPENWDCDMLVPLEVLGKLNKLNNGVDGPQVPYECFYLTELTEVIDIRMDYMKWLMSKEPHVKQRIYFCDYPFLFDAQAKTFLLQTDQSFQMQSAMNEAATRAVTSLLFAPFSPASISTFLQLHVSRENLVADTIRELAKFVATDLKKPLKVKFENEEAEDAGGVTKEFFLLLLREILDPKYGMFRQYEETRTIWFSEDSYEEEVMYYLIGVLCGLAIYNFTIIDLPFPLALYKKLLKEPVSLQDLKGLSPTLAKSLQDVLDYNEADLEEVFALNFEVTREVFGEVRVQPLKAGGENIPVTQENKKEFVELYVDLVLNKSVETHFKAFSTGFHKVCGGRVLELFHSHELMAVVVGNENYDWEVLQRNAEYKNGYTENDETIQMFWEVFHELPEEEKRKFLLFLTGSVRIPVQGMKEMKIYIQPSFDDRYLPVAHTCFKLLDLPQYSTKEKLRYKLMQAI</sequence>
<evidence type="ECO:0000313" key="9">
    <source>
        <dbReference type="EMBL" id="GFG40937.1"/>
    </source>
</evidence>
<name>A0A6L2QF67_COPFO</name>
<feature type="repeat" description="RCC1" evidence="7">
    <location>
        <begin position="103"/>
        <end position="157"/>
    </location>
</feature>
<dbReference type="Proteomes" id="UP000502823">
    <property type="component" value="Unassembled WGS sequence"/>
</dbReference>
<comment type="caution">
    <text evidence="9">The sequence shown here is derived from an EMBL/GenBank/DDBJ whole genome shotgun (WGS) entry which is preliminary data.</text>
</comment>
<feature type="repeat" description="RCC1" evidence="7">
    <location>
        <begin position="1"/>
        <end position="52"/>
    </location>
</feature>
<dbReference type="PROSITE" id="PS00626">
    <property type="entry name" value="RCC1_2"/>
    <property type="match status" value="2"/>
</dbReference>
<feature type="domain" description="HECT" evidence="8">
    <location>
        <begin position="724"/>
        <end position="1041"/>
    </location>
</feature>
<dbReference type="PANTHER" id="PTHR45622">
    <property type="entry name" value="UBIQUITIN-PROTEIN LIGASE E3A-RELATED"/>
    <property type="match status" value="1"/>
</dbReference>
<evidence type="ECO:0000313" key="10">
    <source>
        <dbReference type="Proteomes" id="UP000502823"/>
    </source>
</evidence>
<feature type="repeat" description="RCC1" evidence="7">
    <location>
        <begin position="211"/>
        <end position="262"/>
    </location>
</feature>
<evidence type="ECO:0000256" key="6">
    <source>
        <dbReference type="PROSITE-ProRule" id="PRU00104"/>
    </source>
</evidence>
<dbReference type="SMART" id="SM00119">
    <property type="entry name" value="HECTc"/>
    <property type="match status" value="1"/>
</dbReference>
<evidence type="ECO:0000256" key="1">
    <source>
        <dbReference type="ARBA" id="ARBA00004496"/>
    </source>
</evidence>
<dbReference type="FunFam" id="3.30.2160.10:FF:000004">
    <property type="entry name" value="probable E3 ubiquitin-protein ligase HERC4 isoform X1"/>
    <property type="match status" value="1"/>
</dbReference>
<keyword evidence="10" id="KW-1185">Reference proteome</keyword>
<dbReference type="Gene3D" id="2.130.10.30">
    <property type="entry name" value="Regulator of chromosome condensation 1/beta-lactamase-inhibitor protein II"/>
    <property type="match status" value="2"/>
</dbReference>
<protein>
    <recommendedName>
        <fullName evidence="8">HECT domain-containing protein</fullName>
    </recommendedName>
</protein>
<dbReference type="EMBL" id="BLKM01002804">
    <property type="protein sequence ID" value="GFG40937.1"/>
    <property type="molecule type" value="Genomic_DNA"/>
</dbReference>
<comment type="subcellular location">
    <subcellularLocation>
        <location evidence="1">Cytoplasm</location>
    </subcellularLocation>
</comment>
<gene>
    <name evidence="9" type="ORF">Cfor_04032</name>
</gene>
<dbReference type="PANTHER" id="PTHR45622:SF76">
    <property type="entry name" value="HECT AND RLD DOMAIN CONTAINING E3 UBIQUITIN LIGASE 4, ISOFORM C"/>
    <property type="match status" value="1"/>
</dbReference>
<reference evidence="10" key="1">
    <citation type="submission" date="2020-01" db="EMBL/GenBank/DDBJ databases">
        <title>Draft genome sequence of the Termite Coptotermes fromosanus.</title>
        <authorList>
            <person name="Itakura S."/>
            <person name="Yosikawa Y."/>
            <person name="Umezawa K."/>
        </authorList>
    </citation>
    <scope>NUCLEOTIDE SEQUENCE [LARGE SCALE GENOMIC DNA]</scope>
</reference>
<feature type="repeat" description="RCC1" evidence="7">
    <location>
        <begin position="158"/>
        <end position="210"/>
    </location>
</feature>
<dbReference type="InterPro" id="IPR035983">
    <property type="entry name" value="Hect_E3_ubiquitin_ligase"/>
</dbReference>
<dbReference type="Gene3D" id="3.30.2410.10">
    <property type="entry name" value="Hect, E3 ligase catalytic domain"/>
    <property type="match status" value="1"/>
</dbReference>
<dbReference type="FunFam" id="3.30.2410.10:FF:000003">
    <property type="entry name" value="probable E3 ubiquitin-protein ligase HERC4 isoform X1"/>
    <property type="match status" value="1"/>
</dbReference>
<dbReference type="InParanoid" id="A0A6L2QF67"/>
<dbReference type="InterPro" id="IPR051709">
    <property type="entry name" value="Ub-ligase/GTPase-reg"/>
</dbReference>
<evidence type="ECO:0000256" key="2">
    <source>
        <dbReference type="ARBA" id="ARBA00022490"/>
    </source>
</evidence>
<dbReference type="Pfam" id="PF00632">
    <property type="entry name" value="HECT"/>
    <property type="match status" value="1"/>
</dbReference>
<dbReference type="FunCoup" id="A0A6L2QF67">
    <property type="interactions" value="1644"/>
</dbReference>
<dbReference type="InterPro" id="IPR000408">
    <property type="entry name" value="Reg_chr_condens"/>
</dbReference>
<dbReference type="SUPFAM" id="SSF56204">
    <property type="entry name" value="Hect, E3 ligase catalytic domain"/>
    <property type="match status" value="1"/>
</dbReference>
<evidence type="ECO:0000256" key="3">
    <source>
        <dbReference type="ARBA" id="ARBA00022679"/>
    </source>
</evidence>
<dbReference type="PROSITE" id="PS50012">
    <property type="entry name" value="RCC1_3"/>
    <property type="match status" value="7"/>
</dbReference>
<dbReference type="GO" id="GO:0004842">
    <property type="term" value="F:ubiquitin-protein transferase activity"/>
    <property type="evidence" value="ECO:0007669"/>
    <property type="project" value="InterPro"/>
</dbReference>
<proteinExistence type="predicted"/>
<feature type="active site" description="Glycyl thioester intermediate" evidence="6">
    <location>
        <position position="1018"/>
    </location>
</feature>
<dbReference type="PROSITE" id="PS50237">
    <property type="entry name" value="HECT"/>
    <property type="match status" value="1"/>
</dbReference>
<feature type="repeat" description="RCC1" evidence="7">
    <location>
        <begin position="53"/>
        <end position="102"/>
    </location>
</feature>
<dbReference type="GO" id="GO:0005737">
    <property type="term" value="C:cytoplasm"/>
    <property type="evidence" value="ECO:0007669"/>
    <property type="project" value="UniProtKB-SubCell"/>
</dbReference>
<keyword evidence="2" id="KW-0963">Cytoplasm</keyword>
<dbReference type="GO" id="GO:0009966">
    <property type="term" value="P:regulation of signal transduction"/>
    <property type="evidence" value="ECO:0007669"/>
    <property type="project" value="UniProtKB-ARBA"/>
</dbReference>
<dbReference type="SUPFAM" id="SSF50985">
    <property type="entry name" value="RCC1/BLIP-II"/>
    <property type="match status" value="1"/>
</dbReference>
<organism evidence="9 10">
    <name type="scientific">Coptotermes formosanus</name>
    <name type="common">Formosan subterranean termite</name>
    <dbReference type="NCBI Taxonomy" id="36987"/>
    <lineage>
        <taxon>Eukaryota</taxon>
        <taxon>Metazoa</taxon>
        <taxon>Ecdysozoa</taxon>
        <taxon>Arthropoda</taxon>
        <taxon>Hexapoda</taxon>
        <taxon>Insecta</taxon>
        <taxon>Pterygota</taxon>
        <taxon>Neoptera</taxon>
        <taxon>Polyneoptera</taxon>
        <taxon>Dictyoptera</taxon>
        <taxon>Blattodea</taxon>
        <taxon>Blattoidea</taxon>
        <taxon>Termitoidae</taxon>
        <taxon>Rhinotermitidae</taxon>
        <taxon>Coptotermes</taxon>
    </lineage>
</organism>
<evidence type="ECO:0000256" key="5">
    <source>
        <dbReference type="ARBA" id="ARBA00022786"/>
    </source>
</evidence>
<dbReference type="PRINTS" id="PR00633">
    <property type="entry name" value="RCCNDNSATION"/>
</dbReference>
<keyword evidence="3" id="KW-0808">Transferase</keyword>
<accession>A0A6L2QF67</accession>
<keyword evidence="5 6" id="KW-0833">Ubl conjugation pathway</keyword>
<dbReference type="Gene3D" id="3.90.1750.10">
    <property type="entry name" value="Hect, E3 ligase catalytic domains"/>
    <property type="match status" value="1"/>
</dbReference>
<dbReference type="OrthoDB" id="5981550at2759"/>
<feature type="repeat" description="RCC1" evidence="7">
    <location>
        <begin position="316"/>
        <end position="386"/>
    </location>
</feature>
<evidence type="ECO:0000256" key="7">
    <source>
        <dbReference type="PROSITE-ProRule" id="PRU00235"/>
    </source>
</evidence>
<dbReference type="Gene3D" id="3.30.2160.10">
    <property type="entry name" value="Hect, E3 ligase catalytic domain"/>
    <property type="match status" value="1"/>
</dbReference>
<dbReference type="InterPro" id="IPR000569">
    <property type="entry name" value="HECT_dom"/>
</dbReference>
<feature type="repeat" description="RCC1" evidence="7">
    <location>
        <begin position="263"/>
        <end position="314"/>
    </location>
</feature>
<keyword evidence="4" id="KW-0677">Repeat</keyword>
<evidence type="ECO:0000259" key="8">
    <source>
        <dbReference type="PROSITE" id="PS50237"/>
    </source>
</evidence>